<organism evidence="2 3">
    <name type="scientific">Nitzschia inconspicua</name>
    <dbReference type="NCBI Taxonomy" id="303405"/>
    <lineage>
        <taxon>Eukaryota</taxon>
        <taxon>Sar</taxon>
        <taxon>Stramenopiles</taxon>
        <taxon>Ochrophyta</taxon>
        <taxon>Bacillariophyta</taxon>
        <taxon>Bacillariophyceae</taxon>
        <taxon>Bacillariophycidae</taxon>
        <taxon>Bacillariales</taxon>
        <taxon>Bacillariaceae</taxon>
        <taxon>Nitzschia</taxon>
    </lineage>
</organism>
<evidence type="ECO:0000313" key="3">
    <source>
        <dbReference type="Proteomes" id="UP000693970"/>
    </source>
</evidence>
<reference evidence="2" key="1">
    <citation type="journal article" date="2021" name="Sci. Rep.">
        <title>Diploid genomic architecture of Nitzschia inconspicua, an elite biomass production diatom.</title>
        <authorList>
            <person name="Oliver A."/>
            <person name="Podell S."/>
            <person name="Pinowska A."/>
            <person name="Traller J.C."/>
            <person name="Smith S.R."/>
            <person name="McClure R."/>
            <person name="Beliaev A."/>
            <person name="Bohutskyi P."/>
            <person name="Hill E.A."/>
            <person name="Rabines A."/>
            <person name="Zheng H."/>
            <person name="Allen L.Z."/>
            <person name="Kuo A."/>
            <person name="Grigoriev I.V."/>
            <person name="Allen A.E."/>
            <person name="Hazlebeck D."/>
            <person name="Allen E.E."/>
        </authorList>
    </citation>
    <scope>NUCLEOTIDE SEQUENCE</scope>
    <source>
        <strain evidence="2">Hildebrandi</strain>
    </source>
</reference>
<feature type="region of interest" description="Disordered" evidence="1">
    <location>
        <begin position="280"/>
        <end position="299"/>
    </location>
</feature>
<evidence type="ECO:0000256" key="1">
    <source>
        <dbReference type="SAM" id="MobiDB-lite"/>
    </source>
</evidence>
<evidence type="ECO:0000313" key="2">
    <source>
        <dbReference type="EMBL" id="KAG7351371.1"/>
    </source>
</evidence>
<dbReference type="Proteomes" id="UP000693970">
    <property type="component" value="Unassembled WGS sequence"/>
</dbReference>
<proteinExistence type="predicted"/>
<reference evidence="2" key="2">
    <citation type="submission" date="2021-04" db="EMBL/GenBank/DDBJ databases">
        <authorList>
            <person name="Podell S."/>
        </authorList>
    </citation>
    <scope>NUCLEOTIDE SEQUENCE</scope>
    <source>
        <strain evidence="2">Hildebrandi</strain>
    </source>
</reference>
<sequence length="389" mass="43373">MEPREMVAYRSKIFCQLNVFLDHLMEMRQGCPPPPPPEAAALVDEATAFVIAQRCYLVSNTMMMSMVTQNDRFRVLSSSPSNGKVYLRMINVAGIVNTDSSDVDVLRSDNPFKLLLMSHYNNLKTNLLRCILDVDPLQEDPNFVLQRHVSVRSFVGPCIGNDPWRLAKLQADFILKPNSREEIGDEIVQTSSRIGESESLYNEKVEKLGIAFDSIVTLNQPERTLALLGKSSVPARMYTSIPYTGKKSGTSEALRAYEFACGDSAMRRIQVLICSQENNGDVRTTGNTSTQQLSSDNHTQNATITDPACSVRAQVINVVTRVDVFLQNQWNQPKLKNELPYTKVCILSFINEMVSLLPAEDETPAELKSAVSEIRFTLSMVQSYAVASA</sequence>
<accession>A0A9K3PLQ0</accession>
<protein>
    <submittedName>
        <fullName evidence="2">Uncharacterized protein</fullName>
    </submittedName>
</protein>
<gene>
    <name evidence="2" type="ORF">IV203_010731</name>
</gene>
<dbReference type="EMBL" id="JAGRRH010000018">
    <property type="protein sequence ID" value="KAG7351371.1"/>
    <property type="molecule type" value="Genomic_DNA"/>
</dbReference>
<keyword evidence="3" id="KW-1185">Reference proteome</keyword>
<comment type="caution">
    <text evidence="2">The sequence shown here is derived from an EMBL/GenBank/DDBJ whole genome shotgun (WGS) entry which is preliminary data.</text>
</comment>
<dbReference type="AlphaFoldDB" id="A0A9K3PLQ0"/>
<name>A0A9K3PLQ0_9STRA</name>